<protein>
    <submittedName>
        <fullName evidence="2">DUF1194 domain-containing protein</fullName>
    </submittedName>
</protein>
<evidence type="ECO:0000313" key="2">
    <source>
        <dbReference type="EMBL" id="MCR0985221.1"/>
    </source>
</evidence>
<proteinExistence type="predicted"/>
<organism evidence="2 3">
    <name type="scientific">Roseomonas populi</name>
    <dbReference type="NCBI Taxonomy" id="3121582"/>
    <lineage>
        <taxon>Bacteria</taxon>
        <taxon>Pseudomonadati</taxon>
        <taxon>Pseudomonadota</taxon>
        <taxon>Alphaproteobacteria</taxon>
        <taxon>Acetobacterales</taxon>
        <taxon>Roseomonadaceae</taxon>
        <taxon>Roseomonas</taxon>
    </lineage>
</organism>
<evidence type="ECO:0000313" key="3">
    <source>
        <dbReference type="Proteomes" id="UP001524642"/>
    </source>
</evidence>
<dbReference type="SUPFAM" id="SSF53300">
    <property type="entry name" value="vWA-like"/>
    <property type="match status" value="1"/>
</dbReference>
<evidence type="ECO:0000259" key="1">
    <source>
        <dbReference type="PROSITE" id="PS50234"/>
    </source>
</evidence>
<dbReference type="EMBL" id="JANJOU010000031">
    <property type="protein sequence ID" value="MCR0985221.1"/>
    <property type="molecule type" value="Genomic_DNA"/>
</dbReference>
<dbReference type="Gene3D" id="3.40.50.410">
    <property type="entry name" value="von Willebrand factor, type A domain"/>
    <property type="match status" value="1"/>
</dbReference>
<gene>
    <name evidence="2" type="ORF">NRP21_24525</name>
</gene>
<dbReference type="PROSITE" id="PS50234">
    <property type="entry name" value="VWFA"/>
    <property type="match status" value="1"/>
</dbReference>
<dbReference type="RefSeq" id="WP_257718874.1">
    <property type="nucleotide sequence ID" value="NZ_JANJOU010000031.1"/>
</dbReference>
<sequence>MRDVDIALCLAVDASSSVDHGEFGLMMGGLAAAFRDPEVLAAATGGPRGAAAVAAILWSGPGAQDVAVPWSVVEGEESAAALADAVDSAPRLVAAGATALGEGLTAALRLLGEFPGQASRQVVDVSGDGAGNAGIPSAPVRDLAVGAGVTINGLAVVNEEPDLPAHYAAEVIGGPGAFVMECADYAAFAEAIRRKLVRELRGALTA</sequence>
<comment type="caution">
    <text evidence="2">The sequence shown here is derived from an EMBL/GenBank/DDBJ whole genome shotgun (WGS) entry which is preliminary data.</text>
</comment>
<accession>A0ABT1XAR9</accession>
<dbReference type="InterPro" id="IPR002035">
    <property type="entry name" value="VWF_A"/>
</dbReference>
<keyword evidence="3" id="KW-1185">Reference proteome</keyword>
<dbReference type="InterPro" id="IPR010607">
    <property type="entry name" value="DUF1194"/>
</dbReference>
<dbReference type="Pfam" id="PF06707">
    <property type="entry name" value="DUF1194"/>
    <property type="match status" value="1"/>
</dbReference>
<feature type="domain" description="VWFA" evidence="1">
    <location>
        <begin position="7"/>
        <end position="200"/>
    </location>
</feature>
<name>A0ABT1XAR9_9PROT</name>
<reference evidence="2 3" key="1">
    <citation type="submission" date="2022-06" db="EMBL/GenBank/DDBJ databases">
        <title>Roseomonas CN29.</title>
        <authorList>
            <person name="Cheng Y."/>
            <person name="He X."/>
        </authorList>
    </citation>
    <scope>NUCLEOTIDE SEQUENCE [LARGE SCALE GENOMIC DNA]</scope>
    <source>
        <strain evidence="2 3">CN29</strain>
    </source>
</reference>
<dbReference type="InterPro" id="IPR036465">
    <property type="entry name" value="vWFA_dom_sf"/>
</dbReference>
<dbReference type="Proteomes" id="UP001524642">
    <property type="component" value="Unassembled WGS sequence"/>
</dbReference>